<feature type="non-terminal residue" evidence="2">
    <location>
        <position position="1"/>
    </location>
</feature>
<evidence type="ECO:0000313" key="2">
    <source>
        <dbReference type="EMBL" id="GJS66138.1"/>
    </source>
</evidence>
<evidence type="ECO:0000256" key="1">
    <source>
        <dbReference type="SAM" id="MobiDB-lite"/>
    </source>
</evidence>
<protein>
    <submittedName>
        <fullName evidence="2">Uncharacterized protein</fullName>
    </submittedName>
</protein>
<feature type="compositionally biased region" description="Polar residues" evidence="1">
    <location>
        <begin position="36"/>
        <end position="54"/>
    </location>
</feature>
<comment type="caution">
    <text evidence="2">The sequence shown here is derived from an EMBL/GenBank/DDBJ whole genome shotgun (WGS) entry which is preliminary data.</text>
</comment>
<evidence type="ECO:0000313" key="3">
    <source>
        <dbReference type="Proteomes" id="UP001151760"/>
    </source>
</evidence>
<sequence length="54" mass="5545">PHSVDPIIPEVPALVLAISTGSPSSTSIDQDAPFASASQTTKETQPPVIQSCVE</sequence>
<dbReference type="Proteomes" id="UP001151760">
    <property type="component" value="Unassembled WGS sequence"/>
</dbReference>
<reference evidence="2" key="2">
    <citation type="submission" date="2022-01" db="EMBL/GenBank/DDBJ databases">
        <authorList>
            <person name="Yamashiro T."/>
            <person name="Shiraishi A."/>
            <person name="Satake H."/>
            <person name="Nakayama K."/>
        </authorList>
    </citation>
    <scope>NUCLEOTIDE SEQUENCE</scope>
</reference>
<feature type="region of interest" description="Disordered" evidence="1">
    <location>
        <begin position="20"/>
        <end position="54"/>
    </location>
</feature>
<accession>A0ABQ4XMJ2</accession>
<keyword evidence="3" id="KW-1185">Reference proteome</keyword>
<proteinExistence type="predicted"/>
<name>A0ABQ4XMJ2_9ASTR</name>
<reference evidence="2" key="1">
    <citation type="journal article" date="2022" name="Int. J. Mol. Sci.">
        <title>Draft Genome of Tanacetum Coccineum: Genomic Comparison of Closely Related Tanacetum-Family Plants.</title>
        <authorList>
            <person name="Yamashiro T."/>
            <person name="Shiraishi A."/>
            <person name="Nakayama K."/>
            <person name="Satake H."/>
        </authorList>
    </citation>
    <scope>NUCLEOTIDE SEQUENCE</scope>
</reference>
<dbReference type="EMBL" id="BQNB010009628">
    <property type="protein sequence ID" value="GJS66138.1"/>
    <property type="molecule type" value="Genomic_DNA"/>
</dbReference>
<feature type="compositionally biased region" description="Polar residues" evidence="1">
    <location>
        <begin position="20"/>
        <end position="29"/>
    </location>
</feature>
<organism evidence="2 3">
    <name type="scientific">Tanacetum coccineum</name>
    <dbReference type="NCBI Taxonomy" id="301880"/>
    <lineage>
        <taxon>Eukaryota</taxon>
        <taxon>Viridiplantae</taxon>
        <taxon>Streptophyta</taxon>
        <taxon>Embryophyta</taxon>
        <taxon>Tracheophyta</taxon>
        <taxon>Spermatophyta</taxon>
        <taxon>Magnoliopsida</taxon>
        <taxon>eudicotyledons</taxon>
        <taxon>Gunneridae</taxon>
        <taxon>Pentapetalae</taxon>
        <taxon>asterids</taxon>
        <taxon>campanulids</taxon>
        <taxon>Asterales</taxon>
        <taxon>Asteraceae</taxon>
        <taxon>Asteroideae</taxon>
        <taxon>Anthemideae</taxon>
        <taxon>Anthemidinae</taxon>
        <taxon>Tanacetum</taxon>
    </lineage>
</organism>
<gene>
    <name evidence="2" type="ORF">Tco_0680702</name>
</gene>